<dbReference type="Proteomes" id="UP000664132">
    <property type="component" value="Unassembled WGS sequence"/>
</dbReference>
<feature type="compositionally biased region" description="Acidic residues" evidence="1">
    <location>
        <begin position="724"/>
        <end position="737"/>
    </location>
</feature>
<comment type="caution">
    <text evidence="2">The sequence shown here is derived from an EMBL/GenBank/DDBJ whole genome shotgun (WGS) entry which is preliminary data.</text>
</comment>
<protein>
    <submittedName>
        <fullName evidence="2">Uncharacterized protein</fullName>
    </submittedName>
</protein>
<feature type="compositionally biased region" description="Polar residues" evidence="1">
    <location>
        <begin position="603"/>
        <end position="614"/>
    </location>
</feature>
<feature type="region of interest" description="Disordered" evidence="1">
    <location>
        <begin position="706"/>
        <end position="737"/>
    </location>
</feature>
<evidence type="ECO:0000256" key="1">
    <source>
        <dbReference type="SAM" id="MobiDB-lite"/>
    </source>
</evidence>
<dbReference type="InterPro" id="IPR022198">
    <property type="entry name" value="DUF3723"/>
</dbReference>
<accession>A0A8H7T2P6</accession>
<dbReference type="AlphaFoldDB" id="A0A8H7T2P6"/>
<evidence type="ECO:0000313" key="2">
    <source>
        <dbReference type="EMBL" id="KAG4411350.1"/>
    </source>
</evidence>
<gene>
    <name evidence="2" type="ORF">IFR04_015516</name>
</gene>
<dbReference type="OrthoDB" id="4227485at2759"/>
<evidence type="ECO:0000313" key="3">
    <source>
        <dbReference type="Proteomes" id="UP000664132"/>
    </source>
</evidence>
<proteinExistence type="predicted"/>
<feature type="region of interest" description="Disordered" evidence="1">
    <location>
        <begin position="576"/>
        <end position="618"/>
    </location>
</feature>
<feature type="compositionally biased region" description="Polar residues" evidence="1">
    <location>
        <begin position="576"/>
        <end position="588"/>
    </location>
</feature>
<reference evidence="2" key="1">
    <citation type="submission" date="2021-02" db="EMBL/GenBank/DDBJ databases">
        <title>Genome sequence Cadophora malorum strain M34.</title>
        <authorList>
            <person name="Stefanovic E."/>
            <person name="Vu D."/>
            <person name="Scully C."/>
            <person name="Dijksterhuis J."/>
            <person name="Roader J."/>
            <person name="Houbraken J."/>
        </authorList>
    </citation>
    <scope>NUCLEOTIDE SEQUENCE</scope>
    <source>
        <strain evidence="2">M34</strain>
    </source>
</reference>
<name>A0A8H7T2P6_9HELO</name>
<keyword evidence="3" id="KW-1185">Reference proteome</keyword>
<sequence length="737" mass="83779">METSSAESLAAIEQRIASDKLAKFKGAARVSIQHLEFPHPTRPIDRKAIRQLIREFDGEGCIREEASHRIPVVIDNSILQAALERLSLTAETFRSKADHPPFLKLGSGVKLECLHGQHRVLAAKEHLAASQLWWVVDIYGTDLNKDTKQALREGYSYSAKYTSGELFRHMRLCHYDNDPLGVQRWRGRFSSSQDTFLEQLFKRPILVEALDSILHIQGVWRDFYIGSLDVILFPKCDEVSFVNLYNVWSNLVQEIAHYINSIKAILARIFNGDMTTMMRTDPMTIESIQSRCPALSKSDYDFIEENMESGELFPELIDPVKRADITRNLLNNEELIPSLYTLVKDIRYLKQPAKHLSRLLPASRKKSLRQRWFHLFSGTGSSGGGVAMQQRVLGPYTTGGPDSFDVRYQQLWLCSYRVFKYPNAYGRLQLAELARRLGFSTPKIEFELTQDPAQAVIKNALRDVFHTLRPNEKFNFDANKANPIVASFKEYMNSQESINAKPVLPSITVTGKGAPLSCRCGQSELDTRDLAHLFLDKIHAPLSKYQRHGDEISSFYVKRSRHIAFFGAIDLTENQEGPSTHLVSTPSSLDRRQPDVSRPAVEVTSSIPSASRQARSPDEGIESNQVVLFQEQVIRFLEKGVTLREVPFRKEDVNSQAKAYADQGRKLSVEQGPYFTWEDCFDILTRTRRSAVIVATVVESWTGKRRRGKDLPERLQPATKEAFDFETNEDEDEAGIT</sequence>
<organism evidence="2 3">
    <name type="scientific">Cadophora malorum</name>
    <dbReference type="NCBI Taxonomy" id="108018"/>
    <lineage>
        <taxon>Eukaryota</taxon>
        <taxon>Fungi</taxon>
        <taxon>Dikarya</taxon>
        <taxon>Ascomycota</taxon>
        <taxon>Pezizomycotina</taxon>
        <taxon>Leotiomycetes</taxon>
        <taxon>Helotiales</taxon>
        <taxon>Ploettnerulaceae</taxon>
        <taxon>Cadophora</taxon>
    </lineage>
</organism>
<dbReference type="EMBL" id="JAFJYH010000489">
    <property type="protein sequence ID" value="KAG4411350.1"/>
    <property type="molecule type" value="Genomic_DNA"/>
</dbReference>
<dbReference type="Pfam" id="PF12520">
    <property type="entry name" value="DUF3723"/>
    <property type="match status" value="1"/>
</dbReference>